<name>A0ABP1D5X9_9APHY</name>
<evidence type="ECO:0000313" key="1">
    <source>
        <dbReference type="EMBL" id="CAL1702487.1"/>
    </source>
</evidence>
<dbReference type="Proteomes" id="UP001497453">
    <property type="component" value="Chromosome 2"/>
</dbReference>
<organism evidence="1 2">
    <name type="scientific">Somion occarium</name>
    <dbReference type="NCBI Taxonomy" id="3059160"/>
    <lineage>
        <taxon>Eukaryota</taxon>
        <taxon>Fungi</taxon>
        <taxon>Dikarya</taxon>
        <taxon>Basidiomycota</taxon>
        <taxon>Agaricomycotina</taxon>
        <taxon>Agaricomycetes</taxon>
        <taxon>Polyporales</taxon>
        <taxon>Cerrenaceae</taxon>
        <taxon>Somion</taxon>
    </lineage>
</organism>
<dbReference type="EMBL" id="OZ037945">
    <property type="protein sequence ID" value="CAL1702487.1"/>
    <property type="molecule type" value="Genomic_DNA"/>
</dbReference>
<reference evidence="2" key="1">
    <citation type="submission" date="2024-04" db="EMBL/GenBank/DDBJ databases">
        <authorList>
            <person name="Shaw F."/>
            <person name="Minotto A."/>
        </authorList>
    </citation>
    <scope>NUCLEOTIDE SEQUENCE [LARGE SCALE GENOMIC DNA]</scope>
</reference>
<protein>
    <submittedName>
        <fullName evidence="1">Uncharacterized protein</fullName>
    </submittedName>
</protein>
<accession>A0ABP1D5X9</accession>
<gene>
    <name evidence="1" type="ORF">GFSPODELE1_LOCUS4066</name>
</gene>
<keyword evidence="2" id="KW-1185">Reference proteome</keyword>
<proteinExistence type="predicted"/>
<sequence length="911" mass="103887">MSKLNPEVLLAQAVSDAASLAVSLTTSSDGTTVYGIGATSGRAILAVGQLALRGIENAYILIRLISIRNQLRQRGDISYGLVDDLLEFQRINLYSDTVRRWAWSMIGVLLKRQQVEHFTQVLATWPPLETQLFLRQLVAYRFVGWDQEESIRRFFAVTQSVRTIVLSLLDKDPLFLQGIFDASDFATFLIPGLHHGHSVNFSLSSFFEHLCVNYKDEEKRTRIIEDMGRYLCAEGPEQIKPVVDHILEALRYMTADYQFQDRKARIRHRISGAMPYLSFAHHLASVSPVACQLFVERRTWDTVERFCVYGFPNVSCDHYQTTVKSSVHIRWLAWLTCCQLLVHLYPEHGWSWIELDPEYVAVILDTFKNMNPCKDIIPFGQLPGAAYSSYAQTWNTVLHAMVSDRGTRIAEIVSQNLTKDIKVRFLRDLSGYKNCGWFRNAGVFSSITDYYASSRVLLDHALHNLLYDLATNDPTLLLEAYGLSGFTRILMSSDYLVRRQGRNNSSSALSSFIGYVVFLCHRAEDDWGLPGPLIPLVELLKYTDATVVRPLLERVMDALWFFTCSQYYPEDLAQLADEFDYLPPNAVVHPIHPFLLLVYHLSMSNSDIAHALCEDGLIDVLEKLWLTKCSQMFGDSSYRAQYKAWRRMCAGILLILSVLLHTTGCSDRVLRSDLLPRLLPEDIHVNAIRQHSSDEGIQVLILRSVEYSLLSAKDACPDLWTIILSLPLRRNQAACRDQETNISALDGEVARLLICITALPEHRWRNVLEGMRYNTEEELRYALTAVIEYIRRLSESTQSRQLLTRKLDEMHTFGFLSWSESMNPVESFITLLAAAKSDKRITVLTLLAIGLPSLLDDFYNGTFNILQRGGPHTDSQRDGITSICQTLRYDMNIALKLTNKDRTTRETRLLI</sequence>
<evidence type="ECO:0000313" key="2">
    <source>
        <dbReference type="Proteomes" id="UP001497453"/>
    </source>
</evidence>